<evidence type="ECO:0000256" key="1">
    <source>
        <dbReference type="SAM" id="MobiDB-lite"/>
    </source>
</evidence>
<reference evidence="4" key="1">
    <citation type="submission" date="2025-08" db="UniProtKB">
        <authorList>
            <consortium name="RefSeq"/>
        </authorList>
    </citation>
    <scope>IDENTIFICATION</scope>
    <source>
        <tissue evidence="4">Whole Larva</tissue>
    </source>
</reference>
<dbReference type="SUPFAM" id="SSF54495">
    <property type="entry name" value="UBC-like"/>
    <property type="match status" value="1"/>
</dbReference>
<name>A0ABM1NKF3_NICVS</name>
<dbReference type="Pfam" id="PF16543">
    <property type="entry name" value="DFRP_C"/>
    <property type="match status" value="1"/>
</dbReference>
<evidence type="ECO:0000259" key="2">
    <source>
        <dbReference type="PROSITE" id="PS50908"/>
    </source>
</evidence>
<organism evidence="3 4">
    <name type="scientific">Nicrophorus vespilloides</name>
    <name type="common">Boreal carrion beetle</name>
    <dbReference type="NCBI Taxonomy" id="110193"/>
    <lineage>
        <taxon>Eukaryota</taxon>
        <taxon>Metazoa</taxon>
        <taxon>Ecdysozoa</taxon>
        <taxon>Arthropoda</taxon>
        <taxon>Hexapoda</taxon>
        <taxon>Insecta</taxon>
        <taxon>Pterygota</taxon>
        <taxon>Neoptera</taxon>
        <taxon>Endopterygota</taxon>
        <taxon>Coleoptera</taxon>
        <taxon>Polyphaga</taxon>
        <taxon>Staphyliniformia</taxon>
        <taxon>Silphidae</taxon>
        <taxon>Nicrophorinae</taxon>
        <taxon>Nicrophorus</taxon>
    </lineage>
</organism>
<accession>A0ABM1NKF3</accession>
<dbReference type="PANTHER" id="PTHR12292">
    <property type="entry name" value="RWD DOMAIN-CONTAINING PROTEIN"/>
    <property type="match status" value="1"/>
</dbReference>
<gene>
    <name evidence="4" type="primary">LOC108570009</name>
</gene>
<dbReference type="PROSITE" id="PS50908">
    <property type="entry name" value="RWD"/>
    <property type="match status" value="1"/>
</dbReference>
<evidence type="ECO:0000313" key="4">
    <source>
        <dbReference type="RefSeq" id="XP_017787303.1"/>
    </source>
</evidence>
<dbReference type="InterPro" id="IPR040213">
    <property type="entry name" value="GIR2-like"/>
</dbReference>
<protein>
    <submittedName>
        <fullName evidence="4">RWD domain-containing protein 1</fullName>
    </submittedName>
</protein>
<keyword evidence="3" id="KW-1185">Reference proteome</keyword>
<dbReference type="GeneID" id="108570009"/>
<dbReference type="Gene3D" id="3.10.110.10">
    <property type="entry name" value="Ubiquitin Conjugating Enzyme"/>
    <property type="match status" value="1"/>
</dbReference>
<proteinExistence type="predicted"/>
<dbReference type="InterPro" id="IPR016135">
    <property type="entry name" value="UBQ-conjugating_enzyme/RWD"/>
</dbReference>
<evidence type="ECO:0000313" key="3">
    <source>
        <dbReference type="Proteomes" id="UP000695000"/>
    </source>
</evidence>
<feature type="region of interest" description="Disordered" evidence="1">
    <location>
        <begin position="220"/>
        <end position="243"/>
    </location>
</feature>
<feature type="domain" description="RWD" evidence="2">
    <location>
        <begin position="9"/>
        <end position="117"/>
    </location>
</feature>
<dbReference type="CDD" id="cd23816">
    <property type="entry name" value="RWD_RWDD1"/>
    <property type="match status" value="1"/>
</dbReference>
<dbReference type="SMART" id="SM00591">
    <property type="entry name" value="RWD"/>
    <property type="match status" value="1"/>
</dbReference>
<dbReference type="RefSeq" id="XP_017787303.1">
    <property type="nucleotide sequence ID" value="XM_017931814.1"/>
</dbReference>
<dbReference type="InterPro" id="IPR006575">
    <property type="entry name" value="RWD_dom"/>
</dbReference>
<dbReference type="Pfam" id="PF05773">
    <property type="entry name" value="RWD"/>
    <property type="match status" value="1"/>
</dbReference>
<sequence>MDYQEEQNNEIEALDSIYCGDMSIISSSPVHKFSIPIKSEEFDSETEDGGLMCNLVFTYTPKYPEEAPEIEVEDTVNFENDFESGLIEHLKEQVTENLGMVMVFTLVSTAQEWLNVKWDEHKKYVEEEKYRKEKEEEEAERQRFEGTRVTVETFMKWKMQFEIEMGIAKKRETVEKDSKKLTGRELFLQDITLNESDLKFLDEGDSVKVDESLFQDLDDLELDEIDSGEDSDEDYVPSDEVSD</sequence>
<dbReference type="InterPro" id="IPR032378">
    <property type="entry name" value="ZC3H15/TMA46_C"/>
</dbReference>
<dbReference type="Proteomes" id="UP000695000">
    <property type="component" value="Unplaced"/>
</dbReference>